<dbReference type="InterPro" id="IPR008974">
    <property type="entry name" value="TRAF-like"/>
</dbReference>
<dbReference type="AlphaFoldDB" id="A0AAV5U3K9"/>
<feature type="domain" description="MATH" evidence="1">
    <location>
        <begin position="27"/>
        <end position="89"/>
    </location>
</feature>
<dbReference type="EMBL" id="BTSX01000005">
    <property type="protein sequence ID" value="GMT01456.1"/>
    <property type="molecule type" value="Genomic_DNA"/>
</dbReference>
<protein>
    <recommendedName>
        <fullName evidence="1">MATH domain-containing protein</fullName>
    </recommendedName>
</protein>
<dbReference type="CDD" id="cd00121">
    <property type="entry name" value="MATH"/>
    <property type="match status" value="1"/>
</dbReference>
<reference evidence="2" key="1">
    <citation type="submission" date="2023-10" db="EMBL/GenBank/DDBJ databases">
        <title>Genome assembly of Pristionchus species.</title>
        <authorList>
            <person name="Yoshida K."/>
            <person name="Sommer R.J."/>
        </authorList>
    </citation>
    <scope>NUCLEOTIDE SEQUENCE</scope>
    <source>
        <strain evidence="2">RS0144</strain>
    </source>
</reference>
<sequence>YFIAADDLNVIRFRVQNVKDLSAIGVKSEVKRINGFPWQLKVFRDDSNNRLTVQVECNKSMECPLWECFVEGTIKLIDHSDDSDSFCKNFGEYLSETYELRYCDELPYCDVKVCPLEELLGYQNFVVDGCI</sequence>
<dbReference type="InterPro" id="IPR002083">
    <property type="entry name" value="MATH/TRAF_dom"/>
</dbReference>
<accession>A0AAV5U3K9</accession>
<dbReference type="Gene3D" id="2.60.210.10">
    <property type="entry name" value="Apoptosis, Tumor Necrosis Factor Receptor Associated Protein 2, Chain A"/>
    <property type="match status" value="1"/>
</dbReference>
<organism evidence="2 3">
    <name type="scientific">Pristionchus entomophagus</name>
    <dbReference type="NCBI Taxonomy" id="358040"/>
    <lineage>
        <taxon>Eukaryota</taxon>
        <taxon>Metazoa</taxon>
        <taxon>Ecdysozoa</taxon>
        <taxon>Nematoda</taxon>
        <taxon>Chromadorea</taxon>
        <taxon>Rhabditida</taxon>
        <taxon>Rhabditina</taxon>
        <taxon>Diplogasteromorpha</taxon>
        <taxon>Diplogasteroidea</taxon>
        <taxon>Neodiplogasteridae</taxon>
        <taxon>Pristionchus</taxon>
    </lineage>
</organism>
<dbReference type="SUPFAM" id="SSF49599">
    <property type="entry name" value="TRAF domain-like"/>
    <property type="match status" value="1"/>
</dbReference>
<feature type="non-terminal residue" evidence="2">
    <location>
        <position position="131"/>
    </location>
</feature>
<keyword evidence="3" id="KW-1185">Reference proteome</keyword>
<feature type="non-terminal residue" evidence="2">
    <location>
        <position position="1"/>
    </location>
</feature>
<evidence type="ECO:0000313" key="2">
    <source>
        <dbReference type="EMBL" id="GMT01456.1"/>
    </source>
</evidence>
<gene>
    <name evidence="2" type="ORF">PENTCL1PPCAC_23630</name>
</gene>
<evidence type="ECO:0000313" key="3">
    <source>
        <dbReference type="Proteomes" id="UP001432027"/>
    </source>
</evidence>
<evidence type="ECO:0000259" key="1">
    <source>
        <dbReference type="Pfam" id="PF00917"/>
    </source>
</evidence>
<name>A0AAV5U3K9_9BILA</name>
<comment type="caution">
    <text evidence="2">The sequence shown here is derived from an EMBL/GenBank/DDBJ whole genome shotgun (WGS) entry which is preliminary data.</text>
</comment>
<dbReference type="Proteomes" id="UP001432027">
    <property type="component" value="Unassembled WGS sequence"/>
</dbReference>
<proteinExistence type="predicted"/>
<dbReference type="Pfam" id="PF00917">
    <property type="entry name" value="MATH"/>
    <property type="match status" value="1"/>
</dbReference>